<dbReference type="PANTHER" id="PTHR37875">
    <property type="entry name" value="HYPOTHETICAL PROTEIN LOC685964"/>
    <property type="match status" value="1"/>
</dbReference>
<evidence type="ECO:0000313" key="2">
    <source>
        <dbReference type="Ensembl" id="ENSBIXP00000027871.1"/>
    </source>
</evidence>
<protein>
    <submittedName>
        <fullName evidence="2">Uncharacterized protein</fullName>
    </submittedName>
</protein>
<reference evidence="2" key="3">
    <citation type="submission" date="2025-09" db="UniProtKB">
        <authorList>
            <consortium name="Ensembl"/>
        </authorList>
    </citation>
    <scope>IDENTIFICATION</scope>
</reference>
<keyword evidence="3" id="KW-1185">Reference proteome</keyword>
<dbReference type="PANTHER" id="PTHR37875:SF1">
    <property type="entry name" value="CHROMOSOME 3 OPEN READING FRAME 22"/>
    <property type="match status" value="1"/>
</dbReference>
<proteinExistence type="predicted"/>
<feature type="region of interest" description="Disordered" evidence="1">
    <location>
        <begin position="85"/>
        <end position="118"/>
    </location>
</feature>
<feature type="region of interest" description="Disordered" evidence="1">
    <location>
        <begin position="1"/>
        <end position="21"/>
    </location>
</feature>
<name>A0A4W2E846_BOBOX</name>
<dbReference type="AlphaFoldDB" id="A0A4W2E846"/>
<feature type="compositionally biased region" description="Basic residues" evidence="1">
    <location>
        <begin position="1"/>
        <end position="17"/>
    </location>
</feature>
<evidence type="ECO:0000313" key="3">
    <source>
        <dbReference type="Proteomes" id="UP000314981"/>
    </source>
</evidence>
<sequence>MDPKAPKKSRQGKKSKARTQEKFARKFPYRFSWLTETSSEPLRPWVLTKMSSLLREQLPLQKTLLPTRSIPVRGVLGTRPPASVLRRGRRQAPRGPAPGGEAGCARTPSAQAGRARAVSARTLGRGLAQPQVGGDGVVEEQEVHLVEAEEAPLVEGADVAEEALGPVAGGGPGPRRWLREAQAGRAREAQHEGRVLSQRLELAHHVVAQAARVAERVGALPVLVEGSFAARARVQEVGQELGEAHVVAAGQRVWAWVRPQAPHDVGAEAALEGGAPGPLQLVAVGRGQALEGLAHEEEGQVGAQTPVDLGRAEVGQRGQAAGRVRVGRGDGARVAGAAAVQRQQHALPVGAGHLGHVAVEQAARVVHQHVPQVLGPQQALPPGVAAAGAVQQLSPLPMHLGQGGARALRGQGHRGSPAEGRGGCD</sequence>
<dbReference type="InterPro" id="IPR038782">
    <property type="entry name" value="C3orf22"/>
</dbReference>
<dbReference type="Ensembl" id="ENSBIXT00000012048.1">
    <property type="protein sequence ID" value="ENSBIXP00000027871.1"/>
    <property type="gene ID" value="ENSBIXG00000008850.1"/>
</dbReference>
<evidence type="ECO:0000256" key="1">
    <source>
        <dbReference type="SAM" id="MobiDB-lite"/>
    </source>
</evidence>
<accession>A0A4W2E846</accession>
<feature type="region of interest" description="Disordered" evidence="1">
    <location>
        <begin position="396"/>
        <end position="425"/>
    </location>
</feature>
<reference evidence="2 3" key="1">
    <citation type="submission" date="2018-11" db="EMBL/GenBank/DDBJ databases">
        <title>Haplotype-resolved cattle genomes.</title>
        <authorList>
            <person name="Low W.Y."/>
            <person name="Tearle R."/>
            <person name="Bickhart D.M."/>
            <person name="Rosen B.D."/>
            <person name="Koren S."/>
            <person name="Rhie A."/>
            <person name="Hiendleder S."/>
            <person name="Phillippy A.M."/>
            <person name="Smith T.P.L."/>
            <person name="Williams J.L."/>
        </authorList>
    </citation>
    <scope>NUCLEOTIDE SEQUENCE [LARGE SCALE GENOMIC DNA]</scope>
</reference>
<organism evidence="2 3">
    <name type="scientific">Bos indicus x Bos taurus</name>
    <name type="common">Hybrid cattle</name>
    <dbReference type="NCBI Taxonomy" id="30522"/>
    <lineage>
        <taxon>Eukaryota</taxon>
        <taxon>Metazoa</taxon>
        <taxon>Chordata</taxon>
        <taxon>Craniata</taxon>
        <taxon>Vertebrata</taxon>
        <taxon>Euteleostomi</taxon>
        <taxon>Mammalia</taxon>
        <taxon>Eutheria</taxon>
        <taxon>Laurasiatheria</taxon>
        <taxon>Artiodactyla</taxon>
        <taxon>Ruminantia</taxon>
        <taxon>Pecora</taxon>
        <taxon>Bovidae</taxon>
        <taxon>Bovinae</taxon>
        <taxon>Bos</taxon>
    </lineage>
</organism>
<dbReference type="Proteomes" id="UP000314981">
    <property type="component" value="Chromosome 22"/>
</dbReference>
<reference evidence="2" key="2">
    <citation type="submission" date="2025-08" db="UniProtKB">
        <authorList>
            <consortium name="Ensembl"/>
        </authorList>
    </citation>
    <scope>IDENTIFICATION</scope>
</reference>